<accession>A0A8S3WTK1</accession>
<dbReference type="OrthoDB" id="10046738at2759"/>
<comment type="caution">
    <text evidence="2">The sequence shown here is derived from an EMBL/GenBank/DDBJ whole genome shotgun (WGS) entry which is preliminary data.</text>
</comment>
<evidence type="ECO:0000256" key="1">
    <source>
        <dbReference type="SAM" id="MobiDB-lite"/>
    </source>
</evidence>
<keyword evidence="3" id="KW-1185">Reference proteome</keyword>
<evidence type="ECO:0000313" key="3">
    <source>
        <dbReference type="Proteomes" id="UP000691718"/>
    </source>
</evidence>
<feature type="compositionally biased region" description="Low complexity" evidence="1">
    <location>
        <begin position="289"/>
        <end position="305"/>
    </location>
</feature>
<dbReference type="AlphaFoldDB" id="A0A8S3WTK1"/>
<sequence length="336" mass="36727">MQYFIGISKQEHQQILEATPRLRNMHRGSFALTALLCKLRTGDSGDRLSCLFQVPRRTIETLMSVARNILLTDYVPQFLGFSHLRREQVAAKTTNIANHIFDAADFVIYCFNRSSLYVGDRREDGSRLHDGTCWEPTRETHVPKSATVLGSQPACAVVGPIASSALLRTPRPSAYASQVSSPAEFMEIPKTSDTPKGVSVNPSSSSVGRERKLVYNVDDPELADLVNYGSDPDDDEGVDEDDDVFGYMQCPRNERIYLDSLMDFDAPMDLPTEPSSSAESISPPPSTPAPSTSTPSTPVSAASATQGPHSLAEFYWESLPIPAIPPSSVGRNSQGR</sequence>
<proteinExistence type="predicted"/>
<reference evidence="2" key="1">
    <citation type="submission" date="2021-04" db="EMBL/GenBank/DDBJ databases">
        <authorList>
            <person name="Tunstrom K."/>
        </authorList>
    </citation>
    <scope>NUCLEOTIDE SEQUENCE</scope>
</reference>
<feature type="region of interest" description="Disordered" evidence="1">
    <location>
        <begin position="266"/>
        <end position="307"/>
    </location>
</feature>
<dbReference type="Proteomes" id="UP000691718">
    <property type="component" value="Unassembled WGS sequence"/>
</dbReference>
<evidence type="ECO:0000313" key="2">
    <source>
        <dbReference type="EMBL" id="CAG4980481.1"/>
    </source>
</evidence>
<name>A0A8S3WTK1_PARAO</name>
<protein>
    <submittedName>
        <fullName evidence="2">(apollo) hypothetical protein</fullName>
    </submittedName>
</protein>
<feature type="compositionally biased region" description="Acidic residues" evidence="1">
    <location>
        <begin position="231"/>
        <end position="242"/>
    </location>
</feature>
<gene>
    <name evidence="2" type="ORF">PAPOLLO_LOCUS10048</name>
</gene>
<feature type="region of interest" description="Disordered" evidence="1">
    <location>
        <begin position="223"/>
        <end position="242"/>
    </location>
</feature>
<dbReference type="EMBL" id="CAJQZP010000714">
    <property type="protein sequence ID" value="CAG4980481.1"/>
    <property type="molecule type" value="Genomic_DNA"/>
</dbReference>
<feature type="compositionally biased region" description="Low complexity" evidence="1">
    <location>
        <begin position="271"/>
        <end position="281"/>
    </location>
</feature>
<organism evidence="2 3">
    <name type="scientific">Parnassius apollo</name>
    <name type="common">Apollo butterfly</name>
    <name type="synonym">Papilio apollo</name>
    <dbReference type="NCBI Taxonomy" id="110799"/>
    <lineage>
        <taxon>Eukaryota</taxon>
        <taxon>Metazoa</taxon>
        <taxon>Ecdysozoa</taxon>
        <taxon>Arthropoda</taxon>
        <taxon>Hexapoda</taxon>
        <taxon>Insecta</taxon>
        <taxon>Pterygota</taxon>
        <taxon>Neoptera</taxon>
        <taxon>Endopterygota</taxon>
        <taxon>Lepidoptera</taxon>
        <taxon>Glossata</taxon>
        <taxon>Ditrysia</taxon>
        <taxon>Papilionoidea</taxon>
        <taxon>Papilionidae</taxon>
        <taxon>Parnassiinae</taxon>
        <taxon>Parnassini</taxon>
        <taxon>Parnassius</taxon>
        <taxon>Parnassius</taxon>
    </lineage>
</organism>
<feature type="compositionally biased region" description="Low complexity" evidence="1">
    <location>
        <begin position="198"/>
        <end position="207"/>
    </location>
</feature>
<feature type="region of interest" description="Disordered" evidence="1">
    <location>
        <begin position="188"/>
        <end position="213"/>
    </location>
</feature>